<organism evidence="1 2">
    <name type="scientific">Acaulospora morrowiae</name>
    <dbReference type="NCBI Taxonomy" id="94023"/>
    <lineage>
        <taxon>Eukaryota</taxon>
        <taxon>Fungi</taxon>
        <taxon>Fungi incertae sedis</taxon>
        <taxon>Mucoromycota</taxon>
        <taxon>Glomeromycotina</taxon>
        <taxon>Glomeromycetes</taxon>
        <taxon>Diversisporales</taxon>
        <taxon>Acaulosporaceae</taxon>
        <taxon>Acaulospora</taxon>
    </lineage>
</organism>
<name>A0A9N8WKG7_9GLOM</name>
<accession>A0A9N8WKG7</accession>
<protein>
    <submittedName>
        <fullName evidence="1">257_t:CDS:1</fullName>
    </submittedName>
</protein>
<dbReference type="Proteomes" id="UP000789342">
    <property type="component" value="Unassembled WGS sequence"/>
</dbReference>
<proteinExistence type="predicted"/>
<gene>
    <name evidence="1" type="ORF">AMORRO_LOCUS2620</name>
</gene>
<evidence type="ECO:0000313" key="2">
    <source>
        <dbReference type="Proteomes" id="UP000789342"/>
    </source>
</evidence>
<comment type="caution">
    <text evidence="1">The sequence shown here is derived from an EMBL/GenBank/DDBJ whole genome shotgun (WGS) entry which is preliminary data.</text>
</comment>
<sequence>MALAYIRINNTLKSGFTYIRIIPQIMPTKKPRSKGIAYLMSQRDVPTGLQSNKSVRISDLSNSGASIKTHIINKSDILNTLTKKAEKDDLYTLIEHDCKESEIIKYGSKRILATK</sequence>
<reference evidence="1" key="1">
    <citation type="submission" date="2021-06" db="EMBL/GenBank/DDBJ databases">
        <authorList>
            <person name="Kallberg Y."/>
            <person name="Tangrot J."/>
            <person name="Rosling A."/>
        </authorList>
    </citation>
    <scope>NUCLEOTIDE SEQUENCE</scope>
    <source>
        <strain evidence="1">CL551</strain>
    </source>
</reference>
<dbReference type="AlphaFoldDB" id="A0A9N8WKG7"/>
<keyword evidence="2" id="KW-1185">Reference proteome</keyword>
<evidence type="ECO:0000313" key="1">
    <source>
        <dbReference type="EMBL" id="CAG8487574.1"/>
    </source>
</evidence>
<dbReference type="EMBL" id="CAJVPV010001133">
    <property type="protein sequence ID" value="CAG8487574.1"/>
    <property type="molecule type" value="Genomic_DNA"/>
</dbReference>